<evidence type="ECO:0000313" key="6">
    <source>
        <dbReference type="Proteomes" id="UP000005666"/>
    </source>
</evidence>
<dbReference type="Proteomes" id="UP000005666">
    <property type="component" value="Chromosome 11"/>
</dbReference>
<evidence type="ECO:0000256" key="1">
    <source>
        <dbReference type="ARBA" id="ARBA00022884"/>
    </source>
</evidence>
<name>G8BZN2_TETPH</name>
<dbReference type="CDD" id="cd00590">
    <property type="entry name" value="RRM_SF"/>
    <property type="match status" value="1"/>
</dbReference>
<dbReference type="OMA" id="FFSKRMN"/>
<dbReference type="PROSITE" id="PS50102">
    <property type="entry name" value="RRM"/>
    <property type="match status" value="2"/>
</dbReference>
<dbReference type="eggNOG" id="ENOG502QTE4">
    <property type="taxonomic scope" value="Eukaryota"/>
</dbReference>
<feature type="compositionally biased region" description="Basic and acidic residues" evidence="3">
    <location>
        <begin position="190"/>
        <end position="201"/>
    </location>
</feature>
<accession>G8BZN2</accession>
<dbReference type="GeneID" id="11533422"/>
<dbReference type="GO" id="GO:0035617">
    <property type="term" value="P:stress granule disassembly"/>
    <property type="evidence" value="ECO:0007669"/>
    <property type="project" value="EnsemblFungi"/>
</dbReference>
<dbReference type="PANTHER" id="PTHR23003:SF56">
    <property type="entry name" value="RIBONUCLEOPROTEIN 1-RELATED"/>
    <property type="match status" value="1"/>
</dbReference>
<sequence>MEDIQEVQEVQESIPAEEVQENTDTKIVIDPDTTIFVGNLASSCTEEDLYSLFSSEAGGVKVDIPPARQNENISSNGYSRKFHNKFAFVTFPEKIDMDKILEKYDQQVIKDKAIFIRKGLSPEERDAAKGERMANRRGRGGSRGSFRGSFRGDKGNFRGGSYNSRGGSYRGSTSRGSFRGGRGGSTSVPPRKEKTPLNEMERSTDTLYVNNIPYYANKHELAHFFGINEEDVVLPMRRMRDQRTKRVFFSKRMNRGIAFVTFTDPNVDIIKKSEEFQGKVFQDRAIVVDVAALKPVFPGDNANEEITDGLEEEQKPDTAAAINQDE</sequence>
<organism evidence="5 6">
    <name type="scientific">Tetrapisispora phaffii (strain ATCC 24235 / CBS 4417 / NBRC 1672 / NRRL Y-8282 / UCD 70-5)</name>
    <name type="common">Yeast</name>
    <name type="synonym">Fabospora phaffii</name>
    <dbReference type="NCBI Taxonomy" id="1071381"/>
    <lineage>
        <taxon>Eukaryota</taxon>
        <taxon>Fungi</taxon>
        <taxon>Dikarya</taxon>
        <taxon>Ascomycota</taxon>
        <taxon>Saccharomycotina</taxon>
        <taxon>Saccharomycetes</taxon>
        <taxon>Saccharomycetales</taxon>
        <taxon>Saccharomycetaceae</taxon>
        <taxon>Tetrapisispora</taxon>
    </lineage>
</organism>
<dbReference type="PANTHER" id="PTHR23003">
    <property type="entry name" value="RNA RECOGNITION MOTIF RRM DOMAIN CONTAINING PROTEIN"/>
    <property type="match status" value="1"/>
</dbReference>
<dbReference type="GO" id="GO:1990904">
    <property type="term" value="C:ribonucleoprotein complex"/>
    <property type="evidence" value="ECO:0007669"/>
    <property type="project" value="TreeGrafter"/>
</dbReference>
<dbReference type="STRING" id="1071381.G8BZN2"/>
<dbReference type="InterPro" id="IPR035979">
    <property type="entry name" value="RBD_domain_sf"/>
</dbReference>
<evidence type="ECO:0000259" key="4">
    <source>
        <dbReference type="PROSITE" id="PS50102"/>
    </source>
</evidence>
<feature type="compositionally biased region" description="Acidic residues" evidence="3">
    <location>
        <begin position="302"/>
        <end position="311"/>
    </location>
</feature>
<protein>
    <recommendedName>
        <fullName evidence="4">RRM domain-containing protein</fullName>
    </recommendedName>
</protein>
<evidence type="ECO:0000256" key="2">
    <source>
        <dbReference type="PROSITE-ProRule" id="PRU00176"/>
    </source>
</evidence>
<dbReference type="GO" id="GO:0000932">
    <property type="term" value="C:P-body"/>
    <property type="evidence" value="ECO:0007669"/>
    <property type="project" value="EnsemblFungi"/>
</dbReference>
<dbReference type="OrthoDB" id="439808at2759"/>
<dbReference type="KEGG" id="tpf:TPHA_0K02300"/>
<evidence type="ECO:0000313" key="5">
    <source>
        <dbReference type="EMBL" id="CCE65360.1"/>
    </source>
</evidence>
<dbReference type="InterPro" id="IPR012677">
    <property type="entry name" value="Nucleotide-bd_a/b_plait_sf"/>
</dbReference>
<reference evidence="5 6" key="1">
    <citation type="journal article" date="2011" name="Proc. Natl. Acad. Sci. U.S.A.">
        <title>Evolutionary erosion of yeast sex chromosomes by mating-type switching accidents.</title>
        <authorList>
            <person name="Gordon J.L."/>
            <person name="Armisen D."/>
            <person name="Proux-Wera E."/>
            <person name="Oheigeartaigh S.S."/>
            <person name="Byrne K.P."/>
            <person name="Wolfe K.H."/>
        </authorList>
    </citation>
    <scope>NUCLEOTIDE SEQUENCE [LARGE SCALE GENOMIC DNA]</scope>
    <source>
        <strain evidence="6">ATCC 24235 / CBS 4417 / NBRC 1672 / NRRL Y-8282 / UCD 70-5</strain>
    </source>
</reference>
<gene>
    <name evidence="5" type="primary">TPHA0K02300</name>
    <name evidence="5" type="ordered locus">TPHA_0K02300</name>
</gene>
<dbReference type="GO" id="GO:0048027">
    <property type="term" value="F:mRNA 5'-UTR binding"/>
    <property type="evidence" value="ECO:0007669"/>
    <property type="project" value="EnsemblFungi"/>
</dbReference>
<dbReference type="GO" id="GO:0031370">
    <property type="term" value="F:eukaryotic initiation factor 4G binding"/>
    <property type="evidence" value="ECO:0007669"/>
    <property type="project" value="EnsemblFungi"/>
</dbReference>
<evidence type="ECO:0000256" key="3">
    <source>
        <dbReference type="SAM" id="MobiDB-lite"/>
    </source>
</evidence>
<dbReference type="Pfam" id="PF00076">
    <property type="entry name" value="RRM_1"/>
    <property type="match status" value="1"/>
</dbReference>
<dbReference type="AlphaFoldDB" id="G8BZN2"/>
<dbReference type="HOGENOM" id="CLU_068713_0_0_1"/>
<dbReference type="GO" id="GO:0010494">
    <property type="term" value="C:cytoplasmic stress granule"/>
    <property type="evidence" value="ECO:0007669"/>
    <property type="project" value="EnsemblFungi"/>
</dbReference>
<keyword evidence="1 2" id="KW-0694">RNA-binding</keyword>
<feature type="compositionally biased region" description="Basic and acidic residues" evidence="3">
    <location>
        <begin position="124"/>
        <end position="134"/>
    </location>
</feature>
<dbReference type="EMBL" id="HE612866">
    <property type="protein sequence ID" value="CCE65360.1"/>
    <property type="molecule type" value="Genomic_DNA"/>
</dbReference>
<dbReference type="RefSeq" id="XP_003687794.1">
    <property type="nucleotide sequence ID" value="XM_003687746.1"/>
</dbReference>
<keyword evidence="6" id="KW-1185">Reference proteome</keyword>
<proteinExistence type="predicted"/>
<dbReference type="InterPro" id="IPR000504">
    <property type="entry name" value="RRM_dom"/>
</dbReference>
<dbReference type="GO" id="GO:0045947">
    <property type="term" value="P:negative regulation of translational initiation"/>
    <property type="evidence" value="ECO:0007669"/>
    <property type="project" value="EnsemblFungi"/>
</dbReference>
<feature type="region of interest" description="Disordered" evidence="3">
    <location>
        <begin position="299"/>
        <end position="326"/>
    </location>
</feature>
<dbReference type="Gene3D" id="3.30.70.330">
    <property type="match status" value="2"/>
</dbReference>
<feature type="region of interest" description="Disordered" evidence="3">
    <location>
        <begin position="124"/>
        <end position="201"/>
    </location>
</feature>
<feature type="domain" description="RRM" evidence="4">
    <location>
        <begin position="205"/>
        <end position="293"/>
    </location>
</feature>
<feature type="domain" description="RRM" evidence="4">
    <location>
        <begin position="33"/>
        <end position="121"/>
    </location>
</feature>
<dbReference type="GO" id="GO:0032055">
    <property type="term" value="P:negative regulation of translation in response to stress"/>
    <property type="evidence" value="ECO:0007669"/>
    <property type="project" value="EnsemblFungi"/>
</dbReference>
<feature type="compositionally biased region" description="Low complexity" evidence="3">
    <location>
        <begin position="159"/>
        <end position="177"/>
    </location>
</feature>
<dbReference type="SUPFAM" id="SSF54928">
    <property type="entry name" value="RNA-binding domain, RBD"/>
    <property type="match status" value="2"/>
</dbReference>
<dbReference type="InterPro" id="IPR050374">
    <property type="entry name" value="RRT5_SRSF_SR"/>
</dbReference>
<dbReference type="GO" id="GO:0005730">
    <property type="term" value="C:nucleolus"/>
    <property type="evidence" value="ECO:0007669"/>
    <property type="project" value="EnsemblFungi"/>
</dbReference>
<dbReference type="SMART" id="SM00360">
    <property type="entry name" value="RRM"/>
    <property type="match status" value="2"/>
</dbReference>